<proteinExistence type="predicted"/>
<evidence type="ECO:0000313" key="1">
    <source>
        <dbReference type="EMBL" id="ETS30941.1"/>
    </source>
</evidence>
<dbReference type="PATRIC" id="fig|1004151.3.peg.2980"/>
<keyword evidence="2" id="KW-1185">Reference proteome</keyword>
<protein>
    <submittedName>
        <fullName evidence="1">Uncharacterized protein</fullName>
    </submittedName>
</protein>
<organism evidence="1 2">
    <name type="scientific">Photorhabdus khanii NC19</name>
    <dbReference type="NCBI Taxonomy" id="1004151"/>
    <lineage>
        <taxon>Bacteria</taxon>
        <taxon>Pseudomonadati</taxon>
        <taxon>Pseudomonadota</taxon>
        <taxon>Gammaproteobacteria</taxon>
        <taxon>Enterobacterales</taxon>
        <taxon>Morganellaceae</taxon>
        <taxon>Photorhabdus</taxon>
    </lineage>
</organism>
<sequence length="41" mass="4912">MYLNRLIPLNKGNGIRNLPHIAHMTELEQEKFSFFNLRKLN</sequence>
<reference evidence="1 2" key="1">
    <citation type="submission" date="2013-11" db="EMBL/GenBank/DDBJ databases">
        <title>Elucidation of the Photorhabdus temperata genome and generation of transposon mutant library to identify motility mutants.</title>
        <authorList>
            <person name="Hurst S.G.IV."/>
            <person name="Micheals B."/>
            <person name="Abebe-Akele F."/>
            <person name="Rowedder H."/>
            <person name="Bullock H."/>
            <person name="Jackobeck R."/>
            <person name="Janicki E."/>
            <person name="Tisa L.S."/>
        </authorList>
    </citation>
    <scope>NUCLEOTIDE SEQUENCE [LARGE SCALE GENOMIC DNA]</scope>
    <source>
        <strain evidence="1 2">NC19</strain>
    </source>
</reference>
<gene>
    <name evidence="1" type="ORF">PTE_02887</name>
</gene>
<dbReference type="Proteomes" id="UP000018957">
    <property type="component" value="Unassembled WGS sequence"/>
</dbReference>
<dbReference type="EMBL" id="AYSJ01000013">
    <property type="protein sequence ID" value="ETS30941.1"/>
    <property type="molecule type" value="Genomic_DNA"/>
</dbReference>
<evidence type="ECO:0000313" key="2">
    <source>
        <dbReference type="Proteomes" id="UP000018957"/>
    </source>
</evidence>
<dbReference type="AlphaFoldDB" id="W3V4R7"/>
<name>W3V4R7_9GAMM</name>
<comment type="caution">
    <text evidence="1">The sequence shown here is derived from an EMBL/GenBank/DDBJ whole genome shotgun (WGS) entry which is preliminary data.</text>
</comment>
<accession>W3V4R7</accession>